<dbReference type="RefSeq" id="XP_037147015.1">
    <property type="nucleotide sequence ID" value="XM_037297579.1"/>
</dbReference>
<evidence type="ECO:0000256" key="1">
    <source>
        <dbReference type="SAM" id="MobiDB-lite"/>
    </source>
</evidence>
<feature type="region of interest" description="Disordered" evidence="1">
    <location>
        <begin position="509"/>
        <end position="617"/>
    </location>
</feature>
<dbReference type="Proteomes" id="UP000593566">
    <property type="component" value="Unassembled WGS sequence"/>
</dbReference>
<evidence type="ECO:0000313" key="2">
    <source>
        <dbReference type="EMBL" id="KAF6217580.1"/>
    </source>
</evidence>
<proteinExistence type="predicted"/>
<organism evidence="2 3">
    <name type="scientific">Letharia lupina</name>
    <dbReference type="NCBI Taxonomy" id="560253"/>
    <lineage>
        <taxon>Eukaryota</taxon>
        <taxon>Fungi</taxon>
        <taxon>Dikarya</taxon>
        <taxon>Ascomycota</taxon>
        <taxon>Pezizomycotina</taxon>
        <taxon>Lecanoromycetes</taxon>
        <taxon>OSLEUM clade</taxon>
        <taxon>Lecanoromycetidae</taxon>
        <taxon>Lecanorales</taxon>
        <taxon>Lecanorineae</taxon>
        <taxon>Parmeliaceae</taxon>
        <taxon>Letharia</taxon>
    </lineage>
</organism>
<gene>
    <name evidence="2" type="ORF">HO133_006682</name>
</gene>
<dbReference type="GeneID" id="59335083"/>
<sequence length="1144" mass="125507">MTSISKLTAALFAGSQETTLALANLNFDFSLVKFEAPIEYHGVGKSLTRQRLEAAESGSSHITARKLGALFEHMIPNTPRLFEAYGTRASAIASQPSSGTTQSKQGGIFSSFVGADGTSIWAAATSGRGAISVHLLACMLARIWTGPEATSIWSEIVQARKNELQHSDQGETFSYATSLAGNVALTRDQLAEWDNSARAWLRHADRIRSRQQTQVMLILSNLMGLSVSSMPSTYRSVIDAWVTALQGMENLVKGTSQGASSGGLLLALSSWHLYPDMIALGNTPVVQEDPLFSRGTALTLNLHGNPSKQPSGVYWSLSLSHMRYYGAPIHAEGTYATESSRISFDNLLQVVLGSICNSWGFDGSDPVAVAQLIRSVRLKRHVSKTICPAWIHMLADASDAFLSSKGDSRTLNRKLIALGRTRGSTILAETTVPPVFGLTNIESMISFLKTPGYQLRLLRAYAARSFPTADPFDVILRYRVPVAFREVPLPEHPEKAGFSIERVEVTIQKETKSPKSRKNRRPVRDQMKLDSRLGPTPAGVGSRRSPSRNRRSPMSLGGSNLAQQSEETDMQHSGLKGESGEDAVSDLNNSSSCDESAQYSEDQRPALQQNLDPGDQDIRDEGSAGAFEALDVDVVMGEGTEAPRIETHLVDDDENVPSQDIPTKGEGIIEYATALPHKLSPPSSASALYRWMNPRQRVEGLGEEEFAERLICKKRPEYCKKLDHADEWWSVPNDIFRRSAIEEGHMIRPTRWYTFFSGNPNTAAIFVDQTELEKCKRESGGPNWGRTRRPIKETCDLKDLQAALDADAIDMEEMMAAIAKVAKDSKYFDSLKALAAAYKVYNGFDGATISPNAVTKPIFGAKWAQYVKGETQSCLSSISLLDRLHTFACIAYFESDGLDMNPSQFTNVMALSSGDSIYVAAWLICDPAERQPANAVCRLHGNVGKAGLILLVPPADPQTLAPGIDNWKFIDREDFDGTVTNAFTGTSLHLSFTDWCIPVDVGEAGRGRRDAEAYIIESLVSVYDRGKWIGDLDVLQALSKGCNQPDHEFFYKTFCNHASVEAFDPNQSFPAIVTIKNWDEFLEHPRSPAVAMAHGNWDAKLALAVLGVRRGDRVFVMDRICETCFTDVNLVGGPECIAKALFLL</sequence>
<name>A0A8H6F6M9_9LECA</name>
<protein>
    <submittedName>
        <fullName evidence="2">Uncharacterized protein</fullName>
    </submittedName>
</protein>
<reference evidence="2 3" key="1">
    <citation type="journal article" date="2020" name="Genomics">
        <title>Complete, high-quality genomes from long-read metagenomic sequencing of two wolf lichen thalli reveals enigmatic genome architecture.</title>
        <authorList>
            <person name="McKenzie S.K."/>
            <person name="Walston R.F."/>
            <person name="Allen J.L."/>
        </authorList>
    </citation>
    <scope>NUCLEOTIDE SEQUENCE [LARGE SCALE GENOMIC DNA]</scope>
    <source>
        <strain evidence="2">WasteWater1</strain>
    </source>
</reference>
<feature type="compositionally biased region" description="Polar residues" evidence="1">
    <location>
        <begin position="586"/>
        <end position="611"/>
    </location>
</feature>
<keyword evidence="3" id="KW-1185">Reference proteome</keyword>
<feature type="compositionally biased region" description="Basic and acidic residues" evidence="1">
    <location>
        <begin position="522"/>
        <end position="531"/>
    </location>
</feature>
<dbReference type="AlphaFoldDB" id="A0A8H6F6M9"/>
<evidence type="ECO:0000313" key="3">
    <source>
        <dbReference type="Proteomes" id="UP000593566"/>
    </source>
</evidence>
<comment type="caution">
    <text evidence="2">The sequence shown here is derived from an EMBL/GenBank/DDBJ whole genome shotgun (WGS) entry which is preliminary data.</text>
</comment>
<dbReference type="EMBL" id="JACCJB010000026">
    <property type="protein sequence ID" value="KAF6217580.1"/>
    <property type="molecule type" value="Genomic_DNA"/>
</dbReference>
<accession>A0A8H6F6M9</accession>